<dbReference type="InterPro" id="IPR008927">
    <property type="entry name" value="6-PGluconate_DH-like_C_sf"/>
</dbReference>
<accession>A0ABS8MA74</accession>
<dbReference type="Pfam" id="PF03721">
    <property type="entry name" value="UDPG_MGDP_dh_N"/>
    <property type="match status" value="1"/>
</dbReference>
<dbReference type="InterPro" id="IPR001732">
    <property type="entry name" value="UDP-Glc/GDP-Man_DH_N"/>
</dbReference>
<dbReference type="SMART" id="SM00984">
    <property type="entry name" value="UDPG_MGDP_dh_C"/>
    <property type="match status" value="1"/>
</dbReference>
<comment type="caution">
    <text evidence="6">The sequence shown here is derived from an EMBL/GenBank/DDBJ whole genome shotgun (WGS) entry which is preliminary data.</text>
</comment>
<evidence type="ECO:0000259" key="5">
    <source>
        <dbReference type="SMART" id="SM00984"/>
    </source>
</evidence>
<dbReference type="PIRSF" id="PIRSF500136">
    <property type="entry name" value="UDP_ManNAc_DH"/>
    <property type="match status" value="1"/>
</dbReference>
<comment type="similarity">
    <text evidence="1 4">Belongs to the UDP-glucose/GDP-mannose dehydrogenase family.</text>
</comment>
<dbReference type="Gene3D" id="3.40.50.720">
    <property type="entry name" value="NAD(P)-binding Rossmann-like Domain"/>
    <property type="match status" value="2"/>
</dbReference>
<dbReference type="InterPro" id="IPR014027">
    <property type="entry name" value="UDP-Glc/GDP-Man_DH_C"/>
</dbReference>
<name>A0ABS8MA74_9FLAO</name>
<dbReference type="InterPro" id="IPR028359">
    <property type="entry name" value="UDP_ManNAc/GlcNAc_DH"/>
</dbReference>
<dbReference type="EMBL" id="JAJJMM010000001">
    <property type="protein sequence ID" value="MCC9061762.1"/>
    <property type="molecule type" value="Genomic_DNA"/>
</dbReference>
<evidence type="ECO:0000256" key="3">
    <source>
        <dbReference type="ARBA" id="ARBA00023027"/>
    </source>
</evidence>
<protein>
    <submittedName>
        <fullName evidence="6">Nucleotide sugar dehydrogenase</fullName>
    </submittedName>
</protein>
<keyword evidence="7" id="KW-1185">Reference proteome</keyword>
<dbReference type="InterPro" id="IPR017476">
    <property type="entry name" value="UDP-Glc/GDP-Man"/>
</dbReference>
<feature type="domain" description="UDP-glucose/GDP-mannose dehydrogenase C-terminal" evidence="5">
    <location>
        <begin position="334"/>
        <end position="431"/>
    </location>
</feature>
<evidence type="ECO:0000313" key="7">
    <source>
        <dbReference type="Proteomes" id="UP001430679"/>
    </source>
</evidence>
<dbReference type="InterPro" id="IPR036220">
    <property type="entry name" value="UDP-Glc/GDP-Man_DH_C_sf"/>
</dbReference>
<dbReference type="PANTHER" id="PTHR43491">
    <property type="entry name" value="UDP-N-ACETYL-D-MANNOSAMINE DEHYDROGENASE"/>
    <property type="match status" value="1"/>
</dbReference>
<dbReference type="PIRSF" id="PIRSF000124">
    <property type="entry name" value="UDPglc_GDPman_dh"/>
    <property type="match status" value="1"/>
</dbReference>
<dbReference type="InterPro" id="IPR014026">
    <property type="entry name" value="UDP-Glc/GDP-Man_DH_dimer"/>
</dbReference>
<keyword evidence="3" id="KW-0520">NAD</keyword>
<dbReference type="InterPro" id="IPR036291">
    <property type="entry name" value="NAD(P)-bd_dom_sf"/>
</dbReference>
<evidence type="ECO:0000256" key="2">
    <source>
        <dbReference type="ARBA" id="ARBA00023002"/>
    </source>
</evidence>
<dbReference type="Pfam" id="PF03720">
    <property type="entry name" value="UDPG_MGDP_dh_C"/>
    <property type="match status" value="1"/>
</dbReference>
<organism evidence="6 7">
    <name type="scientific">Flavobacterium piscisymbiosum</name>
    <dbReference type="NCBI Taxonomy" id="2893753"/>
    <lineage>
        <taxon>Bacteria</taxon>
        <taxon>Pseudomonadati</taxon>
        <taxon>Bacteroidota</taxon>
        <taxon>Flavobacteriia</taxon>
        <taxon>Flavobacteriales</taxon>
        <taxon>Flavobacteriaceae</taxon>
        <taxon>Flavobacterium</taxon>
    </lineage>
</organism>
<evidence type="ECO:0000256" key="4">
    <source>
        <dbReference type="PIRNR" id="PIRNR000124"/>
    </source>
</evidence>
<proteinExistence type="inferred from homology"/>
<reference evidence="6" key="1">
    <citation type="submission" date="2021-11" db="EMBL/GenBank/DDBJ databases">
        <title>Description of novel Flavobacterium species.</title>
        <authorList>
            <person name="Saticioglu I.B."/>
            <person name="Ay H."/>
            <person name="Altun S."/>
            <person name="Duman M."/>
        </authorList>
    </citation>
    <scope>NUCLEOTIDE SEQUENCE</scope>
    <source>
        <strain evidence="6">F-30</strain>
    </source>
</reference>
<keyword evidence="2" id="KW-0560">Oxidoreductase</keyword>
<dbReference type="SUPFAM" id="SSF48179">
    <property type="entry name" value="6-phosphogluconate dehydrogenase C-terminal domain-like"/>
    <property type="match status" value="1"/>
</dbReference>
<dbReference type="SUPFAM" id="SSF51735">
    <property type="entry name" value="NAD(P)-binding Rossmann-fold domains"/>
    <property type="match status" value="1"/>
</dbReference>
<evidence type="ECO:0000256" key="1">
    <source>
        <dbReference type="ARBA" id="ARBA00006601"/>
    </source>
</evidence>
<dbReference type="Proteomes" id="UP001430679">
    <property type="component" value="Unassembled WGS sequence"/>
</dbReference>
<sequence length="437" mass="48040">MTEIDKKDYKLNENIKIAIIGLGYVGLPLARLFATKYSVIGFDINEARVASLKSGTDTTLEVDDATLQNVLVDNSTSDAGLYCTTSLNDIADCNYFIVTVPTPVDKNNRPDLTPLYKSSESVGEILKKGDIVIYESTVYPGVTEEQCVPVLERVSGLKFNEDFYAGYSPERINPGDKEHTVEKILKVTSGSTPEIGLKVDALYKSVITAGTHLAPSIKVAEAAKVIENSQRDINIAFVNELAKIFNLMNIDTQEVLAAASTKWNFLPFKPGLVGGHCIGVDPYYLAQRAQEFGYHPEIILAGRRLNDSMGEYVASQIVKLMIKKGISVNGANLLMLGITFKENCPDVRNTKIVDVVKALKEYGILVTIFDPLANANDVKKEYNLVTINTLPNDKFDAIVLGVSHKEFLELNFSELQKENSLLYDVKGVLGAIADNRL</sequence>
<dbReference type="SUPFAM" id="SSF52413">
    <property type="entry name" value="UDP-glucose/GDP-mannose dehydrogenase C-terminal domain"/>
    <property type="match status" value="1"/>
</dbReference>
<evidence type="ECO:0000313" key="6">
    <source>
        <dbReference type="EMBL" id="MCC9061762.1"/>
    </source>
</evidence>
<dbReference type="PANTHER" id="PTHR43491:SF2">
    <property type="entry name" value="UDP-N-ACETYL-D-MANNOSAMINE DEHYDROGENASE"/>
    <property type="match status" value="1"/>
</dbReference>
<dbReference type="NCBIfam" id="TIGR03026">
    <property type="entry name" value="NDP-sugDHase"/>
    <property type="match status" value="1"/>
</dbReference>
<dbReference type="Pfam" id="PF00984">
    <property type="entry name" value="UDPG_MGDP_dh"/>
    <property type="match status" value="1"/>
</dbReference>
<gene>
    <name evidence="6" type="ORF">LNP81_02005</name>
</gene>